<organism evidence="9 10">
    <name type="scientific">Armillaria ostoyae</name>
    <name type="common">Armillaria root rot fungus</name>
    <dbReference type="NCBI Taxonomy" id="47428"/>
    <lineage>
        <taxon>Eukaryota</taxon>
        <taxon>Fungi</taxon>
        <taxon>Dikarya</taxon>
        <taxon>Basidiomycota</taxon>
        <taxon>Agaricomycotina</taxon>
        <taxon>Agaricomycetes</taxon>
        <taxon>Agaricomycetidae</taxon>
        <taxon>Agaricales</taxon>
        <taxon>Marasmiineae</taxon>
        <taxon>Physalacriaceae</taxon>
        <taxon>Armillaria</taxon>
    </lineage>
</organism>
<keyword evidence="4" id="KW-0540">Nuclease</keyword>
<gene>
    <name evidence="9" type="ORF">ARMOST_07706</name>
</gene>
<keyword evidence="2" id="KW-0808">Transferase</keyword>
<dbReference type="PANTHER" id="PTHR37984:SF5">
    <property type="entry name" value="PROTEIN NYNRIN-LIKE"/>
    <property type="match status" value="1"/>
</dbReference>
<name>A0A284R6M0_ARMOS</name>
<keyword evidence="7" id="KW-0695">RNA-directed DNA polymerase</keyword>
<dbReference type="GO" id="GO:0004519">
    <property type="term" value="F:endonuclease activity"/>
    <property type="evidence" value="ECO:0007669"/>
    <property type="project" value="UniProtKB-KW"/>
</dbReference>
<dbReference type="PROSITE" id="PS50878">
    <property type="entry name" value="RT_POL"/>
    <property type="match status" value="1"/>
</dbReference>
<dbReference type="Pfam" id="PF17917">
    <property type="entry name" value="RT_RNaseH"/>
    <property type="match status" value="1"/>
</dbReference>
<evidence type="ECO:0000256" key="4">
    <source>
        <dbReference type="ARBA" id="ARBA00022722"/>
    </source>
</evidence>
<dbReference type="Gene3D" id="3.10.10.10">
    <property type="entry name" value="HIV Type 1 Reverse Transcriptase, subunit A, domain 1"/>
    <property type="match status" value="1"/>
</dbReference>
<evidence type="ECO:0000256" key="1">
    <source>
        <dbReference type="ARBA" id="ARBA00012493"/>
    </source>
</evidence>
<keyword evidence="6" id="KW-0378">Hydrolase</keyword>
<dbReference type="FunFam" id="3.10.20.370:FF:000001">
    <property type="entry name" value="Retrovirus-related Pol polyprotein from transposon 17.6-like protein"/>
    <property type="match status" value="1"/>
</dbReference>
<keyword evidence="5" id="KW-0255">Endonuclease</keyword>
<dbReference type="InterPro" id="IPR043128">
    <property type="entry name" value="Rev_trsase/Diguanyl_cyclase"/>
</dbReference>
<dbReference type="Gene3D" id="2.40.70.10">
    <property type="entry name" value="Acid Proteases"/>
    <property type="match status" value="1"/>
</dbReference>
<dbReference type="InterPro" id="IPR000477">
    <property type="entry name" value="RT_dom"/>
</dbReference>
<evidence type="ECO:0000256" key="2">
    <source>
        <dbReference type="ARBA" id="ARBA00022679"/>
    </source>
</evidence>
<reference evidence="10" key="1">
    <citation type="journal article" date="2017" name="Nat. Ecol. Evol.">
        <title>Genome expansion and lineage-specific genetic innovations in the forest pathogenic fungi Armillaria.</title>
        <authorList>
            <person name="Sipos G."/>
            <person name="Prasanna A.N."/>
            <person name="Walter M.C."/>
            <person name="O'Connor E."/>
            <person name="Balint B."/>
            <person name="Krizsan K."/>
            <person name="Kiss B."/>
            <person name="Hess J."/>
            <person name="Varga T."/>
            <person name="Slot J."/>
            <person name="Riley R."/>
            <person name="Boka B."/>
            <person name="Rigling D."/>
            <person name="Barry K."/>
            <person name="Lee J."/>
            <person name="Mihaltcheva S."/>
            <person name="LaButti K."/>
            <person name="Lipzen A."/>
            <person name="Waldron R."/>
            <person name="Moloney N.M."/>
            <person name="Sperisen C."/>
            <person name="Kredics L."/>
            <person name="Vagvoelgyi C."/>
            <person name="Patrignani A."/>
            <person name="Fitzpatrick D."/>
            <person name="Nagy I."/>
            <person name="Doyle S."/>
            <person name="Anderson J.B."/>
            <person name="Grigoriev I.V."/>
            <person name="Gueldener U."/>
            <person name="Muensterkoetter M."/>
            <person name="Nagy L.G."/>
        </authorList>
    </citation>
    <scope>NUCLEOTIDE SEQUENCE [LARGE SCALE GENOMIC DNA]</scope>
    <source>
        <strain evidence="10">C18/9</strain>
    </source>
</reference>
<keyword evidence="3" id="KW-0548">Nucleotidyltransferase</keyword>
<keyword evidence="10" id="KW-1185">Reference proteome</keyword>
<proteinExistence type="predicted"/>
<dbReference type="EC" id="2.7.7.49" evidence="1"/>
<dbReference type="PANTHER" id="PTHR37984">
    <property type="entry name" value="PROTEIN CBG26694"/>
    <property type="match status" value="1"/>
</dbReference>
<dbReference type="SUPFAM" id="SSF56672">
    <property type="entry name" value="DNA/RNA polymerases"/>
    <property type="match status" value="1"/>
</dbReference>
<evidence type="ECO:0000256" key="3">
    <source>
        <dbReference type="ARBA" id="ARBA00022695"/>
    </source>
</evidence>
<sequence length="577" mass="66988">MNIRNHSERIDFVVTNLGTKDLYLGHDWLKCHNPVINWETGTIIFGHCQCIKNPFPLPDADPDDHWDEELEDGNRILAVNMEEEIVIRAIHHANDLAATANADKPKKTFEEMVPPDYRSFCNLFSKENFDELPERKPWDHAIKLIPNAKSTLDCKVYPLNQDEQEQLDKFLDENLESGHIKESKSPFASPFFFVKKKDGSLHPVQDYRKLNEMTIKNRYPLPLISELIDKLQGVKYFTKLDVRWGYNNVRIKKGDKEKAAFRTNRGLFEPTIMFFGLTNSPATFQWMMNNIFKDLISEGKVTIYLDDILIFTKDLEEHRCINYSKVVRALTQLTGNAEWTWGATQNQVFQQLKKQMAEDVILAILNRTGCFRVEADASNGAVGAVLSQEQEGRWRPVAFMSKALTAMEQNYEIYDKELLAIMLTLADWRHYLMGALEDVEIWTDHQNLQYFRKPQKLNRRQARWVTELAEYHFVLKHKPGEDDNRDITVLSPEHFRALIMPTTMETHERVHTVTCQKELWDKGIAMSLEHEQGITEKDGVLYYDHRVYVPRHVALRGEIIAQSHDHITAGDLGVAKT</sequence>
<dbReference type="GO" id="GO:0003964">
    <property type="term" value="F:RNA-directed DNA polymerase activity"/>
    <property type="evidence" value="ECO:0007669"/>
    <property type="project" value="UniProtKB-KW"/>
</dbReference>
<dbReference type="STRING" id="47428.A0A284R6M0"/>
<evidence type="ECO:0000256" key="6">
    <source>
        <dbReference type="ARBA" id="ARBA00022801"/>
    </source>
</evidence>
<dbReference type="GO" id="GO:0016787">
    <property type="term" value="F:hydrolase activity"/>
    <property type="evidence" value="ECO:0007669"/>
    <property type="project" value="UniProtKB-KW"/>
</dbReference>
<dbReference type="InterPro" id="IPR041373">
    <property type="entry name" value="RT_RNaseH"/>
</dbReference>
<dbReference type="Gene3D" id="3.10.20.370">
    <property type="match status" value="1"/>
</dbReference>
<accession>A0A284R6M0</accession>
<feature type="domain" description="Reverse transcriptase" evidence="8">
    <location>
        <begin position="175"/>
        <end position="399"/>
    </location>
</feature>
<dbReference type="OrthoDB" id="420169at2759"/>
<dbReference type="Pfam" id="PF00078">
    <property type="entry name" value="RVT_1"/>
    <property type="match status" value="1"/>
</dbReference>
<dbReference type="InterPro" id="IPR021109">
    <property type="entry name" value="Peptidase_aspartic_dom_sf"/>
</dbReference>
<dbReference type="CDD" id="cd09274">
    <property type="entry name" value="RNase_HI_RT_Ty3"/>
    <property type="match status" value="1"/>
</dbReference>
<dbReference type="Proteomes" id="UP000219338">
    <property type="component" value="Unassembled WGS sequence"/>
</dbReference>
<evidence type="ECO:0000313" key="10">
    <source>
        <dbReference type="Proteomes" id="UP000219338"/>
    </source>
</evidence>
<evidence type="ECO:0000313" key="9">
    <source>
        <dbReference type="EMBL" id="SJL04340.1"/>
    </source>
</evidence>
<dbReference type="EMBL" id="FUEG01000005">
    <property type="protein sequence ID" value="SJL04340.1"/>
    <property type="molecule type" value="Genomic_DNA"/>
</dbReference>
<dbReference type="CDD" id="cd01647">
    <property type="entry name" value="RT_LTR"/>
    <property type="match status" value="1"/>
</dbReference>
<dbReference type="InterPro" id="IPR050951">
    <property type="entry name" value="Retrovirus_Pol_polyprotein"/>
</dbReference>
<protein>
    <recommendedName>
        <fullName evidence="1">RNA-directed DNA polymerase</fullName>
        <ecNumber evidence="1">2.7.7.49</ecNumber>
    </recommendedName>
</protein>
<dbReference type="Gene3D" id="3.30.70.270">
    <property type="match status" value="1"/>
</dbReference>
<evidence type="ECO:0000259" key="8">
    <source>
        <dbReference type="PROSITE" id="PS50878"/>
    </source>
</evidence>
<evidence type="ECO:0000256" key="5">
    <source>
        <dbReference type="ARBA" id="ARBA00022759"/>
    </source>
</evidence>
<dbReference type="AlphaFoldDB" id="A0A284R6M0"/>
<evidence type="ECO:0000256" key="7">
    <source>
        <dbReference type="ARBA" id="ARBA00022918"/>
    </source>
</evidence>
<dbReference type="InterPro" id="IPR043502">
    <property type="entry name" value="DNA/RNA_pol_sf"/>
</dbReference>